<organism evidence="1 2">
    <name type="scientific">Pholiota conissans</name>
    <dbReference type="NCBI Taxonomy" id="109636"/>
    <lineage>
        <taxon>Eukaryota</taxon>
        <taxon>Fungi</taxon>
        <taxon>Dikarya</taxon>
        <taxon>Basidiomycota</taxon>
        <taxon>Agaricomycotina</taxon>
        <taxon>Agaricomycetes</taxon>
        <taxon>Agaricomycetidae</taxon>
        <taxon>Agaricales</taxon>
        <taxon>Agaricineae</taxon>
        <taxon>Strophariaceae</taxon>
        <taxon>Pholiota</taxon>
    </lineage>
</organism>
<dbReference type="EMBL" id="MU155289">
    <property type="protein sequence ID" value="KAF9476574.1"/>
    <property type="molecule type" value="Genomic_DNA"/>
</dbReference>
<evidence type="ECO:0000313" key="2">
    <source>
        <dbReference type="Proteomes" id="UP000807469"/>
    </source>
</evidence>
<comment type="caution">
    <text evidence="1">The sequence shown here is derived from an EMBL/GenBank/DDBJ whole genome shotgun (WGS) entry which is preliminary data.</text>
</comment>
<name>A0A9P6CXS2_9AGAR</name>
<dbReference type="AlphaFoldDB" id="A0A9P6CXS2"/>
<gene>
    <name evidence="1" type="ORF">BDN70DRAFT_923207</name>
</gene>
<protein>
    <submittedName>
        <fullName evidence="1">Uncharacterized protein</fullName>
    </submittedName>
</protein>
<sequence>MMDPSQDMLVLMDDGVQSVESPDPGIRVVKIYIQSLSSGDPHPLALHSPFQLVIYRAEGSCSYIVHDLAVYISGRTLALLFKTCAEGTEIRQILRSRVVIWDWISGQMVMDSSLCFDAEFEFSSREYVFGLFDSRTFFVASPAASGSIRIYKLSENCMSKMDDISAPIHLATFHLPPLVPGSAIRRVEAYSGPIENCNPFDSLPKMPFLVNDDDRLHFLSLLFEDIGRLDIDPPHTEFLQIFFHQRIFTKNTSYSDSPTPLDVPWHEWGPENTRIVYPGFLNPYFPRYIHGQRAIFSGPTDHVGGEFDFSYTKRAGILDFSLTAVSFARASSSRVPPDVDSNALLSTFISSPEMLQFSCKEPTLLPPSTVRTSDLPLLVNDLETCLPCVLTTKDFGDKLYAGYMIYGDGILGLDINDEMHLSLDLYHV</sequence>
<proteinExistence type="predicted"/>
<evidence type="ECO:0000313" key="1">
    <source>
        <dbReference type="EMBL" id="KAF9476574.1"/>
    </source>
</evidence>
<accession>A0A9P6CXS2</accession>
<dbReference type="OrthoDB" id="2745718at2759"/>
<keyword evidence="2" id="KW-1185">Reference proteome</keyword>
<reference evidence="1" key="1">
    <citation type="submission" date="2020-11" db="EMBL/GenBank/DDBJ databases">
        <authorList>
            <consortium name="DOE Joint Genome Institute"/>
            <person name="Ahrendt S."/>
            <person name="Riley R."/>
            <person name="Andreopoulos W."/>
            <person name="Labutti K."/>
            <person name="Pangilinan J."/>
            <person name="Ruiz-Duenas F.J."/>
            <person name="Barrasa J.M."/>
            <person name="Sanchez-Garcia M."/>
            <person name="Camarero S."/>
            <person name="Miyauchi S."/>
            <person name="Serrano A."/>
            <person name="Linde D."/>
            <person name="Babiker R."/>
            <person name="Drula E."/>
            <person name="Ayuso-Fernandez I."/>
            <person name="Pacheco R."/>
            <person name="Padilla G."/>
            <person name="Ferreira P."/>
            <person name="Barriuso J."/>
            <person name="Kellner H."/>
            <person name="Castanera R."/>
            <person name="Alfaro M."/>
            <person name="Ramirez L."/>
            <person name="Pisabarro A.G."/>
            <person name="Kuo A."/>
            <person name="Tritt A."/>
            <person name="Lipzen A."/>
            <person name="He G."/>
            <person name="Yan M."/>
            <person name="Ng V."/>
            <person name="Cullen D."/>
            <person name="Martin F."/>
            <person name="Rosso M.-N."/>
            <person name="Henrissat B."/>
            <person name="Hibbett D."/>
            <person name="Martinez A.T."/>
            <person name="Grigoriev I.V."/>
        </authorList>
    </citation>
    <scope>NUCLEOTIDE SEQUENCE</scope>
    <source>
        <strain evidence="1">CIRM-BRFM 674</strain>
    </source>
</reference>
<dbReference type="Proteomes" id="UP000807469">
    <property type="component" value="Unassembled WGS sequence"/>
</dbReference>